<feature type="chain" id="PRO_5010992797" description="AB hydrolase-1 domain-containing protein" evidence="1">
    <location>
        <begin position="25"/>
        <end position="372"/>
    </location>
</feature>
<sequence length="372" mass="40322">MRCFTQVLCILYALVFATIPQVFALADIRQSSLNVGNGVQLAYLDSGVPPRHASPYTTVFALHGEVYYSPIFQKIIDLAPSANVRFVAITRRDYNGSTPYDASEIQVLSNGTSSEKAAFLQARGSEIVNFIDTFNKIHDLPPISSDGQEGGIALLGWSFGNAFTLATLSNIHTYAAPLKNLLVSRLRALILHEPVPFALGTPIAPGSWWPQIDDSISVDIQGPATVQWLTSYFQHGNISTRDPSVLSLILPSIARPPSIFNMTQSQVDGMTNIAPSLGSDEFLIVNGAPQLLDSYRSALFNASIRNALPRMKASLIAGDMSLQFGITGLWNVQEDDEAAGGGFVNFTVVHGFNHFALWDEPGKIMALYAGSL</sequence>
<dbReference type="InterPro" id="IPR029058">
    <property type="entry name" value="AB_hydrolase_fold"/>
</dbReference>
<name>A0A1Y2J5D4_TRAC3</name>
<dbReference type="OrthoDB" id="3251587at2759"/>
<gene>
    <name evidence="2" type="ORF">PYCCODRAFT_1401603</name>
</gene>
<evidence type="ECO:0000313" key="2">
    <source>
        <dbReference type="EMBL" id="OSD07661.1"/>
    </source>
</evidence>
<dbReference type="Proteomes" id="UP000193067">
    <property type="component" value="Unassembled WGS sequence"/>
</dbReference>
<dbReference type="SUPFAM" id="SSF53474">
    <property type="entry name" value="alpha/beta-Hydrolases"/>
    <property type="match status" value="1"/>
</dbReference>
<evidence type="ECO:0000256" key="1">
    <source>
        <dbReference type="SAM" id="SignalP"/>
    </source>
</evidence>
<keyword evidence="3" id="KW-1185">Reference proteome</keyword>
<proteinExistence type="predicted"/>
<evidence type="ECO:0008006" key="4">
    <source>
        <dbReference type="Google" id="ProtNLM"/>
    </source>
</evidence>
<keyword evidence="1" id="KW-0732">Signal</keyword>
<accession>A0A1Y2J5D4</accession>
<dbReference type="Gene3D" id="3.40.50.1820">
    <property type="entry name" value="alpha/beta hydrolase"/>
    <property type="match status" value="1"/>
</dbReference>
<protein>
    <recommendedName>
        <fullName evidence="4">AB hydrolase-1 domain-containing protein</fullName>
    </recommendedName>
</protein>
<dbReference type="EMBL" id="KZ084087">
    <property type="protein sequence ID" value="OSD07661.1"/>
    <property type="molecule type" value="Genomic_DNA"/>
</dbReference>
<reference evidence="2 3" key="1">
    <citation type="journal article" date="2015" name="Biotechnol. Biofuels">
        <title>Enhanced degradation of softwood versus hardwood by the white-rot fungus Pycnoporus coccineus.</title>
        <authorList>
            <person name="Couturier M."/>
            <person name="Navarro D."/>
            <person name="Chevret D."/>
            <person name="Henrissat B."/>
            <person name="Piumi F."/>
            <person name="Ruiz-Duenas F.J."/>
            <person name="Martinez A.T."/>
            <person name="Grigoriev I.V."/>
            <person name="Riley R."/>
            <person name="Lipzen A."/>
            <person name="Berrin J.G."/>
            <person name="Master E.R."/>
            <person name="Rosso M.N."/>
        </authorList>
    </citation>
    <scope>NUCLEOTIDE SEQUENCE [LARGE SCALE GENOMIC DNA]</scope>
    <source>
        <strain evidence="2 3">BRFM310</strain>
    </source>
</reference>
<dbReference type="AlphaFoldDB" id="A0A1Y2J5D4"/>
<organism evidence="2 3">
    <name type="scientific">Trametes coccinea (strain BRFM310)</name>
    <name type="common">Pycnoporus coccineus</name>
    <dbReference type="NCBI Taxonomy" id="1353009"/>
    <lineage>
        <taxon>Eukaryota</taxon>
        <taxon>Fungi</taxon>
        <taxon>Dikarya</taxon>
        <taxon>Basidiomycota</taxon>
        <taxon>Agaricomycotina</taxon>
        <taxon>Agaricomycetes</taxon>
        <taxon>Polyporales</taxon>
        <taxon>Polyporaceae</taxon>
        <taxon>Trametes</taxon>
    </lineage>
</organism>
<evidence type="ECO:0000313" key="3">
    <source>
        <dbReference type="Proteomes" id="UP000193067"/>
    </source>
</evidence>
<feature type="signal peptide" evidence="1">
    <location>
        <begin position="1"/>
        <end position="24"/>
    </location>
</feature>